<evidence type="ECO:0008006" key="4">
    <source>
        <dbReference type="Google" id="ProtNLM"/>
    </source>
</evidence>
<dbReference type="PANTHER" id="PTHR14303:SF0">
    <property type="entry name" value="DNA POLYMERASE DELTA SUBUNIT 4"/>
    <property type="match status" value="1"/>
</dbReference>
<dbReference type="GO" id="GO:0043625">
    <property type="term" value="C:delta DNA polymerase complex"/>
    <property type="evidence" value="ECO:0007669"/>
    <property type="project" value="TreeGrafter"/>
</dbReference>
<dbReference type="GO" id="GO:0006261">
    <property type="term" value="P:DNA-templated DNA replication"/>
    <property type="evidence" value="ECO:0007669"/>
    <property type="project" value="TreeGrafter"/>
</dbReference>
<dbReference type="Pfam" id="PF04081">
    <property type="entry name" value="DNA_pol_delta_4"/>
    <property type="match status" value="1"/>
</dbReference>
<dbReference type="Proteomes" id="UP001355207">
    <property type="component" value="Chromosome 3"/>
</dbReference>
<feature type="region of interest" description="Disordered" evidence="1">
    <location>
        <begin position="1"/>
        <end position="53"/>
    </location>
</feature>
<reference evidence="2 3" key="1">
    <citation type="submission" date="2024-01" db="EMBL/GenBank/DDBJ databases">
        <title>Comparative genomics of Cryptococcus and Kwoniella reveals pathogenesis evolution and contrasting modes of karyotype evolution via chromosome fusion or intercentromeric recombination.</title>
        <authorList>
            <person name="Coelho M.A."/>
            <person name="David-Palma M."/>
            <person name="Shea T."/>
            <person name="Bowers K."/>
            <person name="McGinley-Smith S."/>
            <person name="Mohammad A.W."/>
            <person name="Gnirke A."/>
            <person name="Yurkov A.M."/>
            <person name="Nowrousian M."/>
            <person name="Sun S."/>
            <person name="Cuomo C.A."/>
            <person name="Heitman J."/>
        </authorList>
    </citation>
    <scope>NUCLEOTIDE SEQUENCE [LARGE SCALE GENOMIC DNA]</scope>
    <source>
        <strain evidence="2 3">CBS 6074</strain>
    </source>
</reference>
<name>A0AAX4JQ55_9TREE</name>
<evidence type="ECO:0000256" key="1">
    <source>
        <dbReference type="SAM" id="MobiDB-lite"/>
    </source>
</evidence>
<feature type="compositionally biased region" description="Polar residues" evidence="1">
    <location>
        <begin position="25"/>
        <end position="34"/>
    </location>
</feature>
<proteinExistence type="predicted"/>
<sequence length="197" mass="21859">MPPRKSTTASAGTTSRSKKAAGIQPTLSFQSARPSANAKKSKSGSKAEITSNTPSFSEIDLPIVHEIDLQSDVENQTKRNNSNTNNDEGLKVIIGKQGKLDVKSKQWKGVIRDAKIQMGGLEPIHAGPDTHNDIHHVLRVFDLTSSYGPCVGITRLQRWERAKKWGLNPPEEIRDILTTEEGQDDVRYRENVLYGWV</sequence>
<dbReference type="AlphaFoldDB" id="A0AAX4JQ55"/>
<accession>A0AAX4JQ55</accession>
<dbReference type="EMBL" id="CP144100">
    <property type="protein sequence ID" value="WWC87497.1"/>
    <property type="molecule type" value="Genomic_DNA"/>
</dbReference>
<protein>
    <recommendedName>
        <fullName evidence="4">DNA polymerase delta subunit 4</fullName>
    </recommendedName>
</protein>
<dbReference type="GeneID" id="91093059"/>
<dbReference type="GO" id="GO:0000731">
    <property type="term" value="P:DNA synthesis involved in DNA repair"/>
    <property type="evidence" value="ECO:0007669"/>
    <property type="project" value="InterPro"/>
</dbReference>
<organism evidence="2 3">
    <name type="scientific">Kwoniella dendrophila CBS 6074</name>
    <dbReference type="NCBI Taxonomy" id="1295534"/>
    <lineage>
        <taxon>Eukaryota</taxon>
        <taxon>Fungi</taxon>
        <taxon>Dikarya</taxon>
        <taxon>Basidiomycota</taxon>
        <taxon>Agaricomycotina</taxon>
        <taxon>Tremellomycetes</taxon>
        <taxon>Tremellales</taxon>
        <taxon>Cryptococcaceae</taxon>
        <taxon>Kwoniella</taxon>
    </lineage>
</organism>
<dbReference type="GO" id="GO:0003887">
    <property type="term" value="F:DNA-directed DNA polymerase activity"/>
    <property type="evidence" value="ECO:0007669"/>
    <property type="project" value="TreeGrafter"/>
</dbReference>
<keyword evidence="3" id="KW-1185">Reference proteome</keyword>
<dbReference type="InterPro" id="IPR007218">
    <property type="entry name" value="DNA_pol_delta_4"/>
</dbReference>
<gene>
    <name evidence="2" type="ORF">L201_002387</name>
</gene>
<evidence type="ECO:0000313" key="3">
    <source>
        <dbReference type="Proteomes" id="UP001355207"/>
    </source>
</evidence>
<dbReference type="PANTHER" id="PTHR14303">
    <property type="entry name" value="DNA POLYMERASE DELTA SUBUNIT 4"/>
    <property type="match status" value="1"/>
</dbReference>
<evidence type="ECO:0000313" key="2">
    <source>
        <dbReference type="EMBL" id="WWC87497.1"/>
    </source>
</evidence>
<feature type="compositionally biased region" description="Low complexity" evidence="1">
    <location>
        <begin position="1"/>
        <end position="15"/>
    </location>
</feature>
<dbReference type="RefSeq" id="XP_066074260.1">
    <property type="nucleotide sequence ID" value="XM_066218163.1"/>
</dbReference>